<gene>
    <name evidence="2" type="ORF">BK699_12155</name>
</gene>
<dbReference type="RefSeq" id="WP_000242963.1">
    <property type="nucleotide sequence ID" value="NZ_NFCF01000073.1"/>
</dbReference>
<organism evidence="2 3">
    <name type="scientific">Bacillus thuringiensis serovar mexicanensis</name>
    <dbReference type="NCBI Taxonomy" id="180868"/>
    <lineage>
        <taxon>Bacteria</taxon>
        <taxon>Bacillati</taxon>
        <taxon>Bacillota</taxon>
        <taxon>Bacilli</taxon>
        <taxon>Bacillales</taxon>
        <taxon>Bacillaceae</taxon>
        <taxon>Bacillus</taxon>
        <taxon>Bacillus cereus group</taxon>
    </lineage>
</organism>
<keyword evidence="1" id="KW-1133">Transmembrane helix</keyword>
<reference evidence="2 3" key="1">
    <citation type="submission" date="2016-10" db="EMBL/GenBank/DDBJ databases">
        <title>Comparative genomics of Bacillus thuringiensis reveals a path to pathogens against multiple invertebrate hosts.</title>
        <authorList>
            <person name="Zheng J."/>
            <person name="Gao Q."/>
            <person name="Liu H."/>
            <person name="Peng D."/>
            <person name="Ruan L."/>
            <person name="Sun M."/>
        </authorList>
    </citation>
    <scope>NUCLEOTIDE SEQUENCE [LARGE SCALE GENOMIC DNA]</scope>
    <source>
        <strain evidence="2">BGSC 4AC1</strain>
    </source>
</reference>
<keyword evidence="1" id="KW-0812">Transmembrane</keyword>
<proteinExistence type="predicted"/>
<feature type="transmembrane region" description="Helical" evidence="1">
    <location>
        <begin position="63"/>
        <end position="82"/>
    </location>
</feature>
<accession>A0A242W8E2</accession>
<name>A0A242W8E2_BACTU</name>
<keyword evidence="1" id="KW-0472">Membrane</keyword>
<dbReference type="EMBL" id="NFCF01000073">
    <property type="protein sequence ID" value="OTW47934.1"/>
    <property type="molecule type" value="Genomic_DNA"/>
</dbReference>
<feature type="transmembrane region" description="Helical" evidence="1">
    <location>
        <begin position="36"/>
        <end position="57"/>
    </location>
</feature>
<comment type="caution">
    <text evidence="2">The sequence shown here is derived from an EMBL/GenBank/DDBJ whole genome shotgun (WGS) entry which is preliminary data.</text>
</comment>
<sequence>MVLIINIITLSVLSVIFVVILRLFNKNAFFDISILYIFTILIVPIIFFVVNLVSLYIIHSEKIYLSAIPLFIPFISVVYNRMQDYMGHKTYKKFKVFSKQLIKIANDNGVIISEKDIRIRIKKHKDVSIIFNVYSSKEEQKINNLRDEFQKCLDSYFGNYNIEILVDKKKVGRGTYSDLIYN</sequence>
<evidence type="ECO:0000256" key="1">
    <source>
        <dbReference type="SAM" id="Phobius"/>
    </source>
</evidence>
<feature type="transmembrane region" description="Helical" evidence="1">
    <location>
        <begin position="6"/>
        <end position="24"/>
    </location>
</feature>
<protein>
    <submittedName>
        <fullName evidence="2">Uncharacterized protein</fullName>
    </submittedName>
</protein>
<evidence type="ECO:0000313" key="3">
    <source>
        <dbReference type="Proteomes" id="UP000195152"/>
    </source>
</evidence>
<evidence type="ECO:0000313" key="2">
    <source>
        <dbReference type="EMBL" id="OTW47934.1"/>
    </source>
</evidence>
<dbReference type="Proteomes" id="UP000195152">
    <property type="component" value="Unassembled WGS sequence"/>
</dbReference>
<dbReference type="AlphaFoldDB" id="A0A242W8E2"/>